<dbReference type="Proteomes" id="UP000235616">
    <property type="component" value="Unassembled WGS sequence"/>
</dbReference>
<evidence type="ECO:0000256" key="1">
    <source>
        <dbReference type="SAM" id="SignalP"/>
    </source>
</evidence>
<gene>
    <name evidence="2" type="ORF">C0Z18_10350</name>
</gene>
<organism evidence="2 3">
    <name type="scientific">Trinickia dabaoshanensis</name>
    <dbReference type="NCBI Taxonomy" id="564714"/>
    <lineage>
        <taxon>Bacteria</taxon>
        <taxon>Pseudomonadati</taxon>
        <taxon>Pseudomonadota</taxon>
        <taxon>Betaproteobacteria</taxon>
        <taxon>Burkholderiales</taxon>
        <taxon>Burkholderiaceae</taxon>
        <taxon>Trinickia</taxon>
    </lineage>
</organism>
<dbReference type="EMBL" id="PNYA01000008">
    <property type="protein sequence ID" value="PMS20341.1"/>
    <property type="molecule type" value="Genomic_DNA"/>
</dbReference>
<dbReference type="InterPro" id="IPR018247">
    <property type="entry name" value="EF_Hand_1_Ca_BS"/>
</dbReference>
<evidence type="ECO:0000313" key="2">
    <source>
        <dbReference type="EMBL" id="PMS20341.1"/>
    </source>
</evidence>
<accession>A0A2N7VT57</accession>
<evidence type="ECO:0000313" key="3">
    <source>
        <dbReference type="Proteomes" id="UP000235616"/>
    </source>
</evidence>
<protein>
    <submittedName>
        <fullName evidence="2">2-oxoglutarate dehydrogenase</fullName>
    </submittedName>
</protein>
<proteinExistence type="predicted"/>
<keyword evidence="1" id="KW-0732">Signal</keyword>
<keyword evidence="3" id="KW-1185">Reference proteome</keyword>
<feature type="signal peptide" evidence="1">
    <location>
        <begin position="1"/>
        <end position="25"/>
    </location>
</feature>
<reference evidence="2 3" key="1">
    <citation type="submission" date="2018-01" db="EMBL/GenBank/DDBJ databases">
        <title>Whole genome analyses suggest that Burkholderia sensu lato contains two further novel genera in the rhizoxinica-symbiotica group Mycetohabitans gen. nov., and Trinickia gen. nov.: implications for the evolution of diazotrophy and nodulation in the Burkholderiaceae.</title>
        <authorList>
            <person name="Estrada-de los Santos P."/>
            <person name="Palmer M."/>
            <person name="Chavez-Ramirez B."/>
            <person name="Beukes C."/>
            <person name="Steenkamp E.T."/>
            <person name="Hirsch A.M."/>
            <person name="Manyaka P."/>
            <person name="Maluk M."/>
            <person name="Lafos M."/>
            <person name="Crook M."/>
            <person name="Gross E."/>
            <person name="Simon M.F."/>
            <person name="Bueno dos Reis Junior F."/>
            <person name="Poole P.S."/>
            <person name="Venter S.N."/>
            <person name="James E.K."/>
        </authorList>
    </citation>
    <scope>NUCLEOTIDE SEQUENCE [LARGE SCALE GENOMIC DNA]</scope>
    <source>
        <strain evidence="2 3">GIMN1.004</strain>
    </source>
</reference>
<feature type="chain" id="PRO_5014866706" evidence="1">
    <location>
        <begin position="26"/>
        <end position="132"/>
    </location>
</feature>
<sequence>MSPIDMLRRLTPWIALGVLAGAAHAATLQSVAPVHLPHRGSGVDGPYFPSKRAAAVMPSTGSDLQQQAQARLDARLGANTVLSNGAAITKSQAQANGLGYIANHFNEIDTSHSGRVTMSDVKQYLQQRQRQQ</sequence>
<dbReference type="RefSeq" id="WP_102645321.1">
    <property type="nucleotide sequence ID" value="NZ_PNYA01000008.1"/>
</dbReference>
<comment type="caution">
    <text evidence="2">The sequence shown here is derived from an EMBL/GenBank/DDBJ whole genome shotgun (WGS) entry which is preliminary data.</text>
</comment>
<dbReference type="AlphaFoldDB" id="A0A2N7VT57"/>
<dbReference type="PROSITE" id="PS00018">
    <property type="entry name" value="EF_HAND_1"/>
    <property type="match status" value="1"/>
</dbReference>
<dbReference type="OrthoDB" id="9035429at2"/>
<name>A0A2N7VT57_9BURK</name>